<name>A0A6B0U6X6_IXORI</name>
<sequence length="96" mass="10014">MCLLAFLGAGAFGRAASGHWTCASSDVRSTPGNPCGLHLDASPVLPGTAVGRLRGQALIIPWADGSSRSACVSFALGSSLSLWIRKHRSHSRHFGQ</sequence>
<organism evidence="2">
    <name type="scientific">Ixodes ricinus</name>
    <name type="common">Common tick</name>
    <name type="synonym">Acarus ricinus</name>
    <dbReference type="NCBI Taxonomy" id="34613"/>
    <lineage>
        <taxon>Eukaryota</taxon>
        <taxon>Metazoa</taxon>
        <taxon>Ecdysozoa</taxon>
        <taxon>Arthropoda</taxon>
        <taxon>Chelicerata</taxon>
        <taxon>Arachnida</taxon>
        <taxon>Acari</taxon>
        <taxon>Parasitiformes</taxon>
        <taxon>Ixodida</taxon>
        <taxon>Ixodoidea</taxon>
        <taxon>Ixodidae</taxon>
        <taxon>Ixodinae</taxon>
        <taxon>Ixodes</taxon>
    </lineage>
</organism>
<evidence type="ECO:0000256" key="1">
    <source>
        <dbReference type="SAM" id="SignalP"/>
    </source>
</evidence>
<keyword evidence="1" id="KW-0732">Signal</keyword>
<dbReference type="EMBL" id="GIFC01005335">
    <property type="protein sequence ID" value="MXU87418.1"/>
    <property type="molecule type" value="Transcribed_RNA"/>
</dbReference>
<accession>A0A6B0U6X6</accession>
<feature type="signal peptide" evidence="1">
    <location>
        <begin position="1"/>
        <end position="18"/>
    </location>
</feature>
<reference evidence="2" key="1">
    <citation type="submission" date="2019-12" db="EMBL/GenBank/DDBJ databases">
        <title>An insight into the sialome of adult female Ixodes ricinus ticks feeding for 6 days.</title>
        <authorList>
            <person name="Perner J."/>
            <person name="Ribeiro J.M.C."/>
        </authorList>
    </citation>
    <scope>NUCLEOTIDE SEQUENCE</scope>
    <source>
        <strain evidence="2">Semi-engorged</strain>
        <tissue evidence="2">Salivary glands</tissue>
    </source>
</reference>
<feature type="chain" id="PRO_5025630870" evidence="1">
    <location>
        <begin position="19"/>
        <end position="96"/>
    </location>
</feature>
<dbReference type="AlphaFoldDB" id="A0A6B0U6X6"/>
<proteinExistence type="predicted"/>
<evidence type="ECO:0000313" key="2">
    <source>
        <dbReference type="EMBL" id="MXU87418.1"/>
    </source>
</evidence>
<protein>
    <submittedName>
        <fullName evidence="2">Putative secreted protein</fullName>
    </submittedName>
</protein>